<proteinExistence type="predicted"/>
<dbReference type="PANTHER" id="PTHR42815:SF2">
    <property type="entry name" value="FAD-BINDING, PUTATIVE (AFU_ORTHOLOGUE AFUA_6G07600)-RELATED"/>
    <property type="match status" value="1"/>
</dbReference>
<protein>
    <submittedName>
        <fullName evidence="1">Uncharacterized protein</fullName>
    </submittedName>
</protein>
<gene>
    <name evidence="1" type="ORF">SAMN05428998_105253</name>
</gene>
<dbReference type="PANTHER" id="PTHR42815">
    <property type="entry name" value="FAD-BINDING, PUTATIVE (AFU_ORTHOLOGUE AFUA_6G07600)-RELATED"/>
    <property type="match status" value="1"/>
</dbReference>
<reference evidence="1 2" key="1">
    <citation type="submission" date="2017-04" db="EMBL/GenBank/DDBJ databases">
        <authorList>
            <person name="Afonso C.L."/>
            <person name="Miller P.J."/>
            <person name="Scott M.A."/>
            <person name="Spackman E."/>
            <person name="Goraichik I."/>
            <person name="Dimitrov K.M."/>
            <person name="Suarez D.L."/>
            <person name="Swayne D.E."/>
        </authorList>
    </citation>
    <scope>NUCLEOTIDE SEQUENCE [LARGE SCALE GENOMIC DNA]</scope>
    <source>
        <strain evidence="1 2">USBA 355</strain>
    </source>
</reference>
<dbReference type="STRING" id="560819.SAMN05428998_105253"/>
<sequence>MTLVDCDSPFHAGERAAQERAGVRERTERQGRRMIRDFMPEQHRLFFAQLPFLLVGALDGEGRPWATLAAGAPGFASSPDPRTLVVEARPLGEAALGLGLGVGAPLGLLGIELSTRRRNRMNGRVVVSEPAGFAVRVDQSFGNCPQYIQVREPAAGAASAPRIAGQEGASLSAAARAALSAADTLFLATASPAARERSEDSREGLDLSHRGGRPGFVKVEAAPDGASLLTLPDFRGNFAFNTLGNLELEPRAGLLVPDFASGSLLLLSGSGEVLWDDPEIARFAGAERLLRYRVERALWIERALPARWTPPLEAPQLAATGRWAEGA</sequence>
<keyword evidence="2" id="KW-1185">Reference proteome</keyword>
<dbReference type="EMBL" id="FWZX01000005">
    <property type="protein sequence ID" value="SMF14257.1"/>
    <property type="molecule type" value="Genomic_DNA"/>
</dbReference>
<dbReference type="Proteomes" id="UP000192917">
    <property type="component" value="Unassembled WGS sequence"/>
</dbReference>
<dbReference type="AlphaFoldDB" id="A0A1Y6BQE9"/>
<accession>A0A1Y6BQE9</accession>
<name>A0A1Y6BQE9_9PROT</name>
<evidence type="ECO:0000313" key="2">
    <source>
        <dbReference type="Proteomes" id="UP000192917"/>
    </source>
</evidence>
<organism evidence="1 2">
    <name type="scientific">Tistlia consotensis USBA 355</name>
    <dbReference type="NCBI Taxonomy" id="560819"/>
    <lineage>
        <taxon>Bacteria</taxon>
        <taxon>Pseudomonadati</taxon>
        <taxon>Pseudomonadota</taxon>
        <taxon>Alphaproteobacteria</taxon>
        <taxon>Rhodospirillales</taxon>
        <taxon>Rhodovibrionaceae</taxon>
        <taxon>Tistlia</taxon>
    </lineage>
</organism>
<dbReference type="RefSeq" id="WP_085122322.1">
    <property type="nucleotide sequence ID" value="NZ_FWZX01000005.1"/>
</dbReference>
<evidence type="ECO:0000313" key="1">
    <source>
        <dbReference type="EMBL" id="SMF14257.1"/>
    </source>
</evidence>